<sequence length="96" mass="10711">MRLKGDGFSICCLCGWLMRVVKFSSCEDSVNGGLWFDEGGERRNWVVVVVMKVFQWSLVMIQGLGGGAPRLLKVGGRVLVMVAIMEVSVEGQRCWR</sequence>
<gene>
    <name evidence="1" type="ORF">V6N11_001234</name>
</gene>
<reference evidence="1 2" key="1">
    <citation type="journal article" date="2024" name="G3 (Bethesda)">
        <title>Genome assembly of Hibiscus sabdariffa L. provides insights into metabolisms of medicinal natural products.</title>
        <authorList>
            <person name="Kim T."/>
        </authorList>
    </citation>
    <scope>NUCLEOTIDE SEQUENCE [LARGE SCALE GENOMIC DNA]</scope>
    <source>
        <strain evidence="1">TK-2024</strain>
        <tissue evidence="1">Old leaves</tissue>
    </source>
</reference>
<proteinExistence type="predicted"/>
<accession>A0ABR2RZ61</accession>
<dbReference type="Proteomes" id="UP001396334">
    <property type="component" value="Unassembled WGS sequence"/>
</dbReference>
<dbReference type="EMBL" id="JBBPBN010000019">
    <property type="protein sequence ID" value="KAK9018256.1"/>
    <property type="molecule type" value="Genomic_DNA"/>
</dbReference>
<keyword evidence="2" id="KW-1185">Reference proteome</keyword>
<organism evidence="1 2">
    <name type="scientific">Hibiscus sabdariffa</name>
    <name type="common">roselle</name>
    <dbReference type="NCBI Taxonomy" id="183260"/>
    <lineage>
        <taxon>Eukaryota</taxon>
        <taxon>Viridiplantae</taxon>
        <taxon>Streptophyta</taxon>
        <taxon>Embryophyta</taxon>
        <taxon>Tracheophyta</taxon>
        <taxon>Spermatophyta</taxon>
        <taxon>Magnoliopsida</taxon>
        <taxon>eudicotyledons</taxon>
        <taxon>Gunneridae</taxon>
        <taxon>Pentapetalae</taxon>
        <taxon>rosids</taxon>
        <taxon>malvids</taxon>
        <taxon>Malvales</taxon>
        <taxon>Malvaceae</taxon>
        <taxon>Malvoideae</taxon>
        <taxon>Hibiscus</taxon>
    </lineage>
</organism>
<evidence type="ECO:0000313" key="1">
    <source>
        <dbReference type="EMBL" id="KAK9018256.1"/>
    </source>
</evidence>
<protein>
    <recommendedName>
        <fullName evidence="3">Transmembrane protein</fullName>
    </recommendedName>
</protein>
<evidence type="ECO:0008006" key="3">
    <source>
        <dbReference type="Google" id="ProtNLM"/>
    </source>
</evidence>
<comment type="caution">
    <text evidence="1">The sequence shown here is derived from an EMBL/GenBank/DDBJ whole genome shotgun (WGS) entry which is preliminary data.</text>
</comment>
<name>A0ABR2RZ61_9ROSI</name>
<evidence type="ECO:0000313" key="2">
    <source>
        <dbReference type="Proteomes" id="UP001396334"/>
    </source>
</evidence>